<dbReference type="Gene3D" id="2.60.120.650">
    <property type="entry name" value="Cupin"/>
    <property type="match status" value="1"/>
</dbReference>
<evidence type="ECO:0000313" key="3">
    <source>
        <dbReference type="Proteomes" id="UP000076489"/>
    </source>
</evidence>
<organism evidence="2 3">
    <name type="scientific">Pseudomonas fluorescens</name>
    <dbReference type="NCBI Taxonomy" id="294"/>
    <lineage>
        <taxon>Bacteria</taxon>
        <taxon>Pseudomonadati</taxon>
        <taxon>Pseudomonadota</taxon>
        <taxon>Gammaproteobacteria</taxon>
        <taxon>Pseudomonadales</taxon>
        <taxon>Pseudomonadaceae</taxon>
        <taxon>Pseudomonas</taxon>
    </lineage>
</organism>
<dbReference type="PANTHER" id="PTHR12461">
    <property type="entry name" value="HYPOXIA-INDUCIBLE FACTOR 1 ALPHA INHIBITOR-RELATED"/>
    <property type="match status" value="1"/>
</dbReference>
<dbReference type="OrthoDB" id="479699at2"/>
<feature type="domain" description="JmjC" evidence="1">
    <location>
        <begin position="1"/>
        <end position="139"/>
    </location>
</feature>
<evidence type="ECO:0000259" key="1">
    <source>
        <dbReference type="PROSITE" id="PS51184"/>
    </source>
</evidence>
<dbReference type="PANTHER" id="PTHR12461:SF105">
    <property type="entry name" value="HYPOXIA-INDUCIBLE FACTOR 1-ALPHA INHIBITOR"/>
    <property type="match status" value="1"/>
</dbReference>
<dbReference type="Proteomes" id="UP000076489">
    <property type="component" value="Unassembled WGS sequence"/>
</dbReference>
<comment type="caution">
    <text evidence="2">The sequence shown here is derived from an EMBL/GenBank/DDBJ whole genome shotgun (WGS) entry which is preliminary data.</text>
</comment>
<dbReference type="SUPFAM" id="SSF51197">
    <property type="entry name" value="Clavaminate synthase-like"/>
    <property type="match status" value="1"/>
</dbReference>
<reference evidence="3" key="1">
    <citation type="submission" date="2016-03" db="EMBL/GenBank/DDBJ databases">
        <authorList>
            <person name="Ray J."/>
            <person name="Price M."/>
            <person name="Deutschbauer A."/>
        </authorList>
    </citation>
    <scope>NUCLEOTIDE SEQUENCE [LARGE SCALE GENOMIC DNA]</scope>
    <source>
        <strain evidence="3">FW300-N1B4</strain>
    </source>
</reference>
<reference evidence="2 3" key="2">
    <citation type="journal article" date="2018" name="Nature">
        <title>Mutant phenotypes for thousands of bacterial genes of unknown function.</title>
        <authorList>
            <person name="Price M.N."/>
            <person name="Wetmore K.M."/>
            <person name="Waters R.J."/>
            <person name="Callaghan M."/>
            <person name="Ray J."/>
            <person name="Liu H."/>
            <person name="Kuehl J.V."/>
            <person name="Melnyk R.A."/>
            <person name="Lamson J.S."/>
            <person name="Suh Y."/>
            <person name="Carlson H.K."/>
            <person name="Esquivel Z."/>
            <person name="Sadeeshkumar H."/>
            <person name="Chakraborty R."/>
            <person name="Zane G.M."/>
            <person name="Rubin B.E."/>
            <person name="Wall J.D."/>
            <person name="Visel A."/>
            <person name="Bristow J."/>
            <person name="Blow M.J."/>
            <person name="Arkin A.P."/>
            <person name="Deutschbauer A.M."/>
        </authorList>
    </citation>
    <scope>NUCLEOTIDE SEQUENCE [LARGE SCALE GENOMIC DNA]</scope>
    <source>
        <strain evidence="2 3">FW300-N1B4</strain>
    </source>
</reference>
<dbReference type="AlphaFoldDB" id="A0A162BJT7"/>
<evidence type="ECO:0000313" key="2">
    <source>
        <dbReference type="EMBL" id="KZN16663.1"/>
    </source>
</evidence>
<accession>A0A162BJT7</accession>
<sequence>MIRFPDYFKRRLYLPPRFWLGPKGTLTPLHRDDSDNLFAQVWGEKAILLAAPHHREALGSWSTSPQGGLEGCDFNPSSPDFDRFPKARQVKFFHLQLRPGDMLYLPEGWYHEVSSLSLSLSINFWVDAIRSETYALLGD</sequence>
<gene>
    <name evidence="2" type="ORF">A1D17_11050</name>
</gene>
<dbReference type="EMBL" id="LUKJ01000003">
    <property type="protein sequence ID" value="KZN16663.1"/>
    <property type="molecule type" value="Genomic_DNA"/>
</dbReference>
<proteinExistence type="predicted"/>
<name>A0A162BJT7_PSEFL</name>
<dbReference type="SMART" id="SM00558">
    <property type="entry name" value="JmjC"/>
    <property type="match status" value="1"/>
</dbReference>
<dbReference type="InterPro" id="IPR041667">
    <property type="entry name" value="Cupin_8"/>
</dbReference>
<dbReference type="InterPro" id="IPR003347">
    <property type="entry name" value="JmjC_dom"/>
</dbReference>
<protein>
    <recommendedName>
        <fullName evidence="1">JmjC domain-containing protein</fullName>
    </recommendedName>
</protein>
<dbReference type="Pfam" id="PF13621">
    <property type="entry name" value="Cupin_8"/>
    <property type="match status" value="1"/>
</dbReference>
<dbReference type="PROSITE" id="PS51184">
    <property type="entry name" value="JMJC"/>
    <property type="match status" value="1"/>
</dbReference>